<dbReference type="Gene3D" id="3.40.50.150">
    <property type="entry name" value="Vaccinia Virus protein VP39"/>
    <property type="match status" value="1"/>
</dbReference>
<feature type="domain" description="Methyltransferase type 11" evidence="1">
    <location>
        <begin position="52"/>
        <end position="145"/>
    </location>
</feature>
<dbReference type="GO" id="GO:0008757">
    <property type="term" value="F:S-adenosylmethionine-dependent methyltransferase activity"/>
    <property type="evidence" value="ECO:0007669"/>
    <property type="project" value="InterPro"/>
</dbReference>
<dbReference type="PANTHER" id="PTHR43591">
    <property type="entry name" value="METHYLTRANSFERASE"/>
    <property type="match status" value="1"/>
</dbReference>
<evidence type="ECO:0000259" key="1">
    <source>
        <dbReference type="Pfam" id="PF08241"/>
    </source>
</evidence>
<proteinExistence type="predicted"/>
<dbReference type="AlphaFoldDB" id="A0A382WHL8"/>
<dbReference type="InterPro" id="IPR013216">
    <property type="entry name" value="Methyltransf_11"/>
</dbReference>
<gene>
    <name evidence="2" type="ORF">METZ01_LOCUS410435</name>
</gene>
<dbReference type="PANTHER" id="PTHR43591:SF110">
    <property type="entry name" value="RHODANESE DOMAIN-CONTAINING PROTEIN"/>
    <property type="match status" value="1"/>
</dbReference>
<name>A0A382WHL8_9ZZZZ</name>
<feature type="non-terminal residue" evidence="2">
    <location>
        <position position="157"/>
    </location>
</feature>
<dbReference type="SUPFAM" id="SSF53335">
    <property type="entry name" value="S-adenosyl-L-methionine-dependent methyltransferases"/>
    <property type="match status" value="1"/>
</dbReference>
<dbReference type="Pfam" id="PF08241">
    <property type="entry name" value="Methyltransf_11"/>
    <property type="match status" value="1"/>
</dbReference>
<dbReference type="CDD" id="cd02440">
    <property type="entry name" value="AdoMet_MTases"/>
    <property type="match status" value="1"/>
</dbReference>
<protein>
    <recommendedName>
        <fullName evidence="1">Methyltransferase type 11 domain-containing protein</fullName>
    </recommendedName>
</protein>
<dbReference type="EMBL" id="UINC01159481">
    <property type="protein sequence ID" value="SVD57581.1"/>
    <property type="molecule type" value="Genomic_DNA"/>
</dbReference>
<accession>A0A382WHL8</accession>
<reference evidence="2" key="1">
    <citation type="submission" date="2018-05" db="EMBL/GenBank/DDBJ databases">
        <authorList>
            <person name="Lanie J.A."/>
            <person name="Ng W.-L."/>
            <person name="Kazmierczak K.M."/>
            <person name="Andrzejewski T.M."/>
            <person name="Davidsen T.M."/>
            <person name="Wayne K.J."/>
            <person name="Tettelin H."/>
            <person name="Glass J.I."/>
            <person name="Rusch D."/>
            <person name="Podicherti R."/>
            <person name="Tsui H.-C.T."/>
            <person name="Winkler M.E."/>
        </authorList>
    </citation>
    <scope>NUCLEOTIDE SEQUENCE</scope>
</reference>
<evidence type="ECO:0000313" key="2">
    <source>
        <dbReference type="EMBL" id="SVD57581.1"/>
    </source>
</evidence>
<dbReference type="InterPro" id="IPR029063">
    <property type="entry name" value="SAM-dependent_MTases_sf"/>
</dbReference>
<sequence length="157" mass="17876">MLMDHKEVGHYWDANASAWTRLARSGFDIYRDYLNTPAFFDKLPEVKSLQGLDIGCGEGHNTRLLAKRGARMKAVDISEIFIEYAKQLEHQEKLGIDYQVASAVELPFTDCSFDFATAFMSLMDIPEIDCVLNEIHRLLRPAGFLQFSITHPCFNTP</sequence>
<organism evidence="2">
    <name type="scientific">marine metagenome</name>
    <dbReference type="NCBI Taxonomy" id="408172"/>
    <lineage>
        <taxon>unclassified sequences</taxon>
        <taxon>metagenomes</taxon>
        <taxon>ecological metagenomes</taxon>
    </lineage>
</organism>